<accession>A0A517Y5C1</accession>
<evidence type="ECO:0000256" key="2">
    <source>
        <dbReference type="ARBA" id="ARBA00022448"/>
    </source>
</evidence>
<comment type="subcellular location">
    <subcellularLocation>
        <location evidence="1 9">Cell membrane</location>
        <topology evidence="1 9">Multi-pass membrane protein</topology>
    </subcellularLocation>
</comment>
<dbReference type="RefSeq" id="WP_145084384.1">
    <property type="nucleotide sequence ID" value="NZ_CP036274.1"/>
</dbReference>
<evidence type="ECO:0000256" key="10">
    <source>
        <dbReference type="SAM" id="Phobius"/>
    </source>
</evidence>
<dbReference type="AlphaFoldDB" id="A0A517Y5C1"/>
<evidence type="ECO:0000256" key="1">
    <source>
        <dbReference type="ARBA" id="ARBA00004651"/>
    </source>
</evidence>
<evidence type="ECO:0000256" key="8">
    <source>
        <dbReference type="ARBA" id="ARBA00039168"/>
    </source>
</evidence>
<dbReference type="Proteomes" id="UP000315017">
    <property type="component" value="Chromosome"/>
</dbReference>
<dbReference type="InterPro" id="IPR000390">
    <property type="entry name" value="Small_drug/metabolite_transptr"/>
</dbReference>
<evidence type="ECO:0000256" key="7">
    <source>
        <dbReference type="ARBA" id="ARBA00038151"/>
    </source>
</evidence>
<keyword evidence="12" id="KW-1185">Reference proteome</keyword>
<dbReference type="KEGG" id="aagg:ETAA8_05090"/>
<dbReference type="InterPro" id="IPR037185">
    <property type="entry name" value="EmrE-like"/>
</dbReference>
<sequence>MAWLILVVAGLFEVCWSTGLKASDGFKLFWPSVFTIVTLALSMLLLGYSMRTLPLGTAYTVWTGIGAIGAVIAGIVMFHEPVNAVRIGCILLILGGIIGLKLTEPL</sequence>
<dbReference type="PANTHER" id="PTHR30561:SF0">
    <property type="entry name" value="GUANIDINIUM EXPORTER"/>
    <property type="match status" value="1"/>
</dbReference>
<keyword evidence="2" id="KW-0813">Transport</keyword>
<keyword evidence="3" id="KW-1003">Cell membrane</keyword>
<evidence type="ECO:0000256" key="4">
    <source>
        <dbReference type="ARBA" id="ARBA00022692"/>
    </source>
</evidence>
<keyword evidence="6 10" id="KW-0472">Membrane</keyword>
<dbReference type="Gene3D" id="1.10.3730.20">
    <property type="match status" value="1"/>
</dbReference>
<dbReference type="EMBL" id="CP036274">
    <property type="protein sequence ID" value="QDU25441.1"/>
    <property type="molecule type" value="Genomic_DNA"/>
</dbReference>
<evidence type="ECO:0000313" key="12">
    <source>
        <dbReference type="Proteomes" id="UP000315017"/>
    </source>
</evidence>
<keyword evidence="4 9" id="KW-0812">Transmembrane</keyword>
<feature type="transmembrane region" description="Helical" evidence="10">
    <location>
        <begin position="59"/>
        <end position="78"/>
    </location>
</feature>
<gene>
    <name evidence="11" type="primary">sugE</name>
    <name evidence="11" type="ORF">ETAA8_05090</name>
</gene>
<evidence type="ECO:0000256" key="9">
    <source>
        <dbReference type="RuleBase" id="RU003942"/>
    </source>
</evidence>
<comment type="similarity">
    <text evidence="7">Belongs to the drug/metabolite transporter (DMT) superfamily. Small multidrug resistance (SMR) (TC 2.A.7.1) family. Gdx/SugE subfamily.</text>
</comment>
<dbReference type="GO" id="GO:1990961">
    <property type="term" value="P:xenobiotic detoxification by transmembrane export across the plasma membrane"/>
    <property type="evidence" value="ECO:0007669"/>
    <property type="project" value="UniProtKB-ARBA"/>
</dbReference>
<dbReference type="PANTHER" id="PTHR30561">
    <property type="entry name" value="SMR FAMILY PROTON-DEPENDENT DRUG EFFLUX TRANSPORTER SUGE"/>
    <property type="match status" value="1"/>
</dbReference>
<feature type="transmembrane region" description="Helical" evidence="10">
    <location>
        <begin position="84"/>
        <end position="103"/>
    </location>
</feature>
<evidence type="ECO:0000313" key="11">
    <source>
        <dbReference type="EMBL" id="QDU25441.1"/>
    </source>
</evidence>
<dbReference type="InterPro" id="IPR045324">
    <property type="entry name" value="Small_multidrug_res"/>
</dbReference>
<dbReference type="GO" id="GO:0005886">
    <property type="term" value="C:plasma membrane"/>
    <property type="evidence" value="ECO:0007669"/>
    <property type="project" value="UniProtKB-SubCell"/>
</dbReference>
<reference evidence="11 12" key="1">
    <citation type="submission" date="2019-02" db="EMBL/GenBank/DDBJ databases">
        <title>Deep-cultivation of Planctomycetes and their phenomic and genomic characterization uncovers novel biology.</title>
        <authorList>
            <person name="Wiegand S."/>
            <person name="Jogler M."/>
            <person name="Boedeker C."/>
            <person name="Pinto D."/>
            <person name="Vollmers J."/>
            <person name="Rivas-Marin E."/>
            <person name="Kohn T."/>
            <person name="Peeters S.H."/>
            <person name="Heuer A."/>
            <person name="Rast P."/>
            <person name="Oberbeckmann S."/>
            <person name="Bunk B."/>
            <person name="Jeske O."/>
            <person name="Meyerdierks A."/>
            <person name="Storesund J.E."/>
            <person name="Kallscheuer N."/>
            <person name="Luecker S."/>
            <person name="Lage O.M."/>
            <person name="Pohl T."/>
            <person name="Merkel B.J."/>
            <person name="Hornburger P."/>
            <person name="Mueller R.-W."/>
            <person name="Bruemmer F."/>
            <person name="Labrenz M."/>
            <person name="Spormann A.M."/>
            <person name="Op den Camp H."/>
            <person name="Overmann J."/>
            <person name="Amann R."/>
            <person name="Jetten M.S.M."/>
            <person name="Mascher T."/>
            <person name="Medema M.H."/>
            <person name="Devos D.P."/>
            <person name="Kaster A.-K."/>
            <person name="Ovreas L."/>
            <person name="Rohde M."/>
            <person name="Galperin M.Y."/>
            <person name="Jogler C."/>
        </authorList>
    </citation>
    <scope>NUCLEOTIDE SEQUENCE [LARGE SCALE GENOMIC DNA]</scope>
    <source>
        <strain evidence="11 12">ETA_A8</strain>
    </source>
</reference>
<keyword evidence="5 10" id="KW-1133">Transmembrane helix</keyword>
<feature type="transmembrane region" description="Helical" evidence="10">
    <location>
        <begin position="27"/>
        <end position="47"/>
    </location>
</feature>
<evidence type="ECO:0000256" key="6">
    <source>
        <dbReference type="ARBA" id="ARBA00023136"/>
    </source>
</evidence>
<dbReference type="SUPFAM" id="SSF103481">
    <property type="entry name" value="Multidrug resistance efflux transporter EmrE"/>
    <property type="match status" value="1"/>
</dbReference>
<organism evidence="11 12">
    <name type="scientific">Anatilimnocola aggregata</name>
    <dbReference type="NCBI Taxonomy" id="2528021"/>
    <lineage>
        <taxon>Bacteria</taxon>
        <taxon>Pseudomonadati</taxon>
        <taxon>Planctomycetota</taxon>
        <taxon>Planctomycetia</taxon>
        <taxon>Pirellulales</taxon>
        <taxon>Pirellulaceae</taxon>
        <taxon>Anatilimnocola</taxon>
    </lineage>
</organism>
<dbReference type="GO" id="GO:0022857">
    <property type="term" value="F:transmembrane transporter activity"/>
    <property type="evidence" value="ECO:0007669"/>
    <property type="project" value="InterPro"/>
</dbReference>
<dbReference type="OrthoDB" id="21828at2"/>
<name>A0A517Y5C1_9BACT</name>
<dbReference type="FunFam" id="1.10.3730.20:FF:000001">
    <property type="entry name" value="Quaternary ammonium compound resistance transporter SugE"/>
    <property type="match status" value="1"/>
</dbReference>
<dbReference type="Pfam" id="PF00893">
    <property type="entry name" value="Multi_Drug_Res"/>
    <property type="match status" value="1"/>
</dbReference>
<proteinExistence type="inferred from homology"/>
<evidence type="ECO:0000256" key="5">
    <source>
        <dbReference type="ARBA" id="ARBA00022989"/>
    </source>
</evidence>
<evidence type="ECO:0000256" key="3">
    <source>
        <dbReference type="ARBA" id="ARBA00022475"/>
    </source>
</evidence>
<protein>
    <recommendedName>
        <fullName evidence="8">Guanidinium exporter</fullName>
    </recommendedName>
</protein>